<dbReference type="PROSITE" id="PS50006">
    <property type="entry name" value="FHA_DOMAIN"/>
    <property type="match status" value="1"/>
</dbReference>
<dbReference type="SMART" id="SM00240">
    <property type="entry name" value="FHA"/>
    <property type="match status" value="1"/>
</dbReference>
<dbReference type="Pfam" id="PF00498">
    <property type="entry name" value="FHA"/>
    <property type="match status" value="1"/>
</dbReference>
<organism evidence="3 4">
    <name type="scientific">Saponaria officinalis</name>
    <name type="common">Common soapwort</name>
    <name type="synonym">Lychnis saponaria</name>
    <dbReference type="NCBI Taxonomy" id="3572"/>
    <lineage>
        <taxon>Eukaryota</taxon>
        <taxon>Viridiplantae</taxon>
        <taxon>Streptophyta</taxon>
        <taxon>Embryophyta</taxon>
        <taxon>Tracheophyta</taxon>
        <taxon>Spermatophyta</taxon>
        <taxon>Magnoliopsida</taxon>
        <taxon>eudicotyledons</taxon>
        <taxon>Gunneridae</taxon>
        <taxon>Pentapetalae</taxon>
        <taxon>Caryophyllales</taxon>
        <taxon>Caryophyllaceae</taxon>
        <taxon>Caryophylleae</taxon>
        <taxon>Saponaria</taxon>
    </lineage>
</organism>
<dbReference type="InterPro" id="IPR025999">
    <property type="entry name" value="MCRS_N"/>
</dbReference>
<dbReference type="InterPro" id="IPR000253">
    <property type="entry name" value="FHA_dom"/>
</dbReference>
<dbReference type="InterPro" id="IPR037912">
    <property type="entry name" value="MCRS1"/>
</dbReference>
<sequence length="853" mass="93410">MVALPPATPWISKDDLLLKTAIEAGASLESLARGAVQFSRRFTIKELQDRWHTLLYDPIISAEATARMVEFERSSKANKADNSKEAKCDHGKRKAESIRRCYYATRKRICNEPLNQGDLSFLVASGDSCFMTEAEGPGSQTMLGDPMQSHYGFEGANFDDLHNVFPDVMRDSVPPCSVGEFPSGQPNTLENPIQQNILHQEVSQMDGGGTIAMAGNCSATAQAGPSVELPGHDIFQANGIQADSVCDSKGIMCPGFGDINSSISECETSFHHFASSPPAMPDWKSNDGISVPERPEDGNIRGNDMQAGDLFCVPGDADAVNRKSEYDIHAESELNSHMSCAVLKDSTGCKEGYFAELSDSLFNFTSDDEMLMIDGGKDVIDKTYLGLSSLLLNSPNDPNEDTMPDMPELKEPASVHEYHGVPLIAGLEGNNEAGEIHSEQFCDSNQINSQSQIPTSPGTENSDFPEIRDGVIWCTLNTEDPEIPCNDCLPLPSKPRPHSALRRTQSDANNSLYSGKDSFGTQATMKRDAKRSRESHTALLTTDLDATLNRSVDDYGVKFEGSRGETHNGLRKSIGSQGGMCQSSLVAKNESSEGLPVRQLRSDALEKFGQGAAQGCVLIGCSESNREGRTMLTTGTQEFYALDSADPLAAEPGGEPLLSEDEQFSESDTDIPCFSDIESMILDMDLGPEEHDSFYHTEVAKYQHEDAKRVIIRLEQNAHSYIQRALTAHGAFAILYGRHSKHFIKKPEVLLGRGTNDVPVDIDLSREGRANKISRRQAIIKMEKEGTFILRNMGKCSIYVNNKEVIPGLTLGLHSNCLIEIRGMPFIFETNQASVKKYLDNTASRLEAKRLNV</sequence>
<keyword evidence="4" id="KW-1185">Reference proteome</keyword>
<dbReference type="CDD" id="cd22687">
    <property type="entry name" value="FHA_MCRS1"/>
    <property type="match status" value="1"/>
</dbReference>
<feature type="compositionally biased region" description="Polar residues" evidence="1">
    <location>
        <begin position="502"/>
        <end position="524"/>
    </location>
</feature>
<reference evidence="3 4" key="1">
    <citation type="submission" date="2024-03" db="EMBL/GenBank/DDBJ databases">
        <title>WGS assembly of Saponaria officinalis var. Norfolk2.</title>
        <authorList>
            <person name="Jenkins J."/>
            <person name="Shu S."/>
            <person name="Grimwood J."/>
            <person name="Barry K."/>
            <person name="Goodstein D."/>
            <person name="Schmutz J."/>
            <person name="Leebens-Mack J."/>
            <person name="Osbourn A."/>
        </authorList>
    </citation>
    <scope>NUCLEOTIDE SEQUENCE [LARGE SCALE GENOMIC DNA]</scope>
    <source>
        <strain evidence="4">cv. Norfolk2</strain>
        <strain evidence="3">JIC</strain>
        <tissue evidence="3">Leaf</tissue>
    </source>
</reference>
<evidence type="ECO:0000313" key="3">
    <source>
        <dbReference type="EMBL" id="KAK9683455.1"/>
    </source>
</evidence>
<evidence type="ECO:0000256" key="1">
    <source>
        <dbReference type="SAM" id="MobiDB-lite"/>
    </source>
</evidence>
<dbReference type="FunFam" id="2.60.200.20:FF:000052">
    <property type="entry name" value="Microspherule protein 1"/>
    <property type="match status" value="1"/>
</dbReference>
<dbReference type="InterPro" id="IPR008984">
    <property type="entry name" value="SMAD_FHA_dom_sf"/>
</dbReference>
<dbReference type="Proteomes" id="UP001443914">
    <property type="component" value="Unassembled WGS sequence"/>
</dbReference>
<evidence type="ECO:0000313" key="4">
    <source>
        <dbReference type="Proteomes" id="UP001443914"/>
    </source>
</evidence>
<feature type="domain" description="FHA" evidence="2">
    <location>
        <begin position="749"/>
        <end position="805"/>
    </location>
</feature>
<accession>A0AAW1I4E4</accession>
<comment type="caution">
    <text evidence="3">The sequence shown here is derived from an EMBL/GenBank/DDBJ whole genome shotgun (WGS) entry which is preliminary data.</text>
</comment>
<dbReference type="EMBL" id="JBDFQZ010000010">
    <property type="protein sequence ID" value="KAK9683454.1"/>
    <property type="molecule type" value="Genomic_DNA"/>
</dbReference>
<dbReference type="Pfam" id="PF13325">
    <property type="entry name" value="MCRS_N"/>
    <property type="match status" value="1"/>
</dbReference>
<dbReference type="GO" id="GO:0045944">
    <property type="term" value="P:positive regulation of transcription by RNA polymerase II"/>
    <property type="evidence" value="ECO:0007669"/>
    <property type="project" value="TreeGrafter"/>
</dbReference>
<dbReference type="PANTHER" id="PTHR13233:SF0">
    <property type="entry name" value="MICROSPHERULE PROTEIN 1"/>
    <property type="match status" value="1"/>
</dbReference>
<dbReference type="SUPFAM" id="SSF49879">
    <property type="entry name" value="SMAD/FHA domain"/>
    <property type="match status" value="1"/>
</dbReference>
<proteinExistence type="predicted"/>
<evidence type="ECO:0000259" key="2">
    <source>
        <dbReference type="PROSITE" id="PS50006"/>
    </source>
</evidence>
<feature type="compositionally biased region" description="Basic and acidic residues" evidence="1">
    <location>
        <begin position="525"/>
        <end position="536"/>
    </location>
</feature>
<dbReference type="EMBL" id="JBDFQZ010000010">
    <property type="protein sequence ID" value="KAK9683455.1"/>
    <property type="molecule type" value="Genomic_DNA"/>
</dbReference>
<dbReference type="PANTHER" id="PTHR13233">
    <property type="entry name" value="MICROSPHERULE PROTEIN 1"/>
    <property type="match status" value="1"/>
</dbReference>
<dbReference type="GO" id="GO:0071339">
    <property type="term" value="C:MLL1 complex"/>
    <property type="evidence" value="ECO:0007669"/>
    <property type="project" value="InterPro"/>
</dbReference>
<protein>
    <recommendedName>
        <fullName evidence="2">FHA domain-containing protein</fullName>
    </recommendedName>
</protein>
<dbReference type="Gene3D" id="2.60.200.20">
    <property type="match status" value="1"/>
</dbReference>
<feature type="region of interest" description="Disordered" evidence="1">
    <location>
        <begin position="496"/>
        <end position="536"/>
    </location>
</feature>
<dbReference type="GO" id="GO:0002151">
    <property type="term" value="F:G-quadruplex RNA binding"/>
    <property type="evidence" value="ECO:0007669"/>
    <property type="project" value="InterPro"/>
</dbReference>
<gene>
    <name evidence="3" type="ORF">RND81_10G142100</name>
</gene>
<dbReference type="GO" id="GO:0031011">
    <property type="term" value="C:Ino80 complex"/>
    <property type="evidence" value="ECO:0007669"/>
    <property type="project" value="InterPro"/>
</dbReference>
<dbReference type="GO" id="GO:0044545">
    <property type="term" value="C:NSL complex"/>
    <property type="evidence" value="ECO:0007669"/>
    <property type="project" value="TreeGrafter"/>
</dbReference>
<name>A0AAW1I4E4_SAPOF</name>
<dbReference type="AlphaFoldDB" id="A0AAW1I4E4"/>